<dbReference type="CDD" id="cd07067">
    <property type="entry name" value="HP_PGM_like"/>
    <property type="match status" value="1"/>
</dbReference>
<reference evidence="3 4" key="1">
    <citation type="submission" date="2020-08" db="EMBL/GenBank/DDBJ databases">
        <title>Genomic Encyclopedia of Type Strains, Phase IV (KMG-IV): sequencing the most valuable type-strain genomes for metagenomic binning, comparative biology and taxonomic classification.</title>
        <authorList>
            <person name="Goeker M."/>
        </authorList>
    </citation>
    <scope>NUCLEOTIDE SEQUENCE [LARGE SCALE GENOMIC DNA]</scope>
    <source>
        <strain evidence="3 4">DSM 26723</strain>
    </source>
</reference>
<accession>A0A841HFM7</accession>
<name>A0A841HFM7_9GAMM</name>
<dbReference type="Pfam" id="PF00300">
    <property type="entry name" value="His_Phos_1"/>
    <property type="match status" value="1"/>
</dbReference>
<evidence type="ECO:0000313" key="3">
    <source>
        <dbReference type="EMBL" id="MBB6091384.1"/>
    </source>
</evidence>
<comment type="caution">
    <text evidence="3">The sequence shown here is derived from an EMBL/GenBank/DDBJ whole genome shotgun (WGS) entry which is preliminary data.</text>
</comment>
<dbReference type="Proteomes" id="UP000588068">
    <property type="component" value="Unassembled WGS sequence"/>
</dbReference>
<feature type="binding site" evidence="2">
    <location>
        <position position="54"/>
    </location>
    <ligand>
        <name>substrate</name>
    </ligand>
</feature>
<dbReference type="EMBL" id="JACHHZ010000001">
    <property type="protein sequence ID" value="MBB6091384.1"/>
    <property type="molecule type" value="Genomic_DNA"/>
</dbReference>
<sequence>MSTLYLIRHGQASFGTDNYDQLSQTGRKQVQLLGEYFAEAGERIDRIYTGTLQRQKETAEIIASALGSTVPPVAVDGAFDEYDSDVMLREFAGSLTAAELAEAGWPELRHDRRKFQFFLERAARAWVEARIEATAMLPWKNFHGRITGALQRIMQSEGRSKTLMISTSGGVIGTTVAHVLGLSNHMGVELNWAVHNASITRLIYSSEKVSLSMFNALPHLDRQGRRELITYR</sequence>
<evidence type="ECO:0000313" key="4">
    <source>
        <dbReference type="Proteomes" id="UP000588068"/>
    </source>
</evidence>
<dbReference type="PANTHER" id="PTHR20935">
    <property type="entry name" value="PHOSPHOGLYCERATE MUTASE-RELATED"/>
    <property type="match status" value="1"/>
</dbReference>
<dbReference type="InterPro" id="IPR013078">
    <property type="entry name" value="His_Pase_superF_clade-1"/>
</dbReference>
<dbReference type="PANTHER" id="PTHR20935:SF0">
    <property type="entry name" value="SERINE_THREONINE-PROTEIN PHOSPHATASE PGAM5, MITOCHONDRIAL"/>
    <property type="match status" value="1"/>
</dbReference>
<dbReference type="Gene3D" id="3.40.50.1240">
    <property type="entry name" value="Phosphoglycerate mutase-like"/>
    <property type="match status" value="1"/>
</dbReference>
<dbReference type="GO" id="GO:0016787">
    <property type="term" value="F:hydrolase activity"/>
    <property type="evidence" value="ECO:0007669"/>
    <property type="project" value="UniProtKB-KW"/>
</dbReference>
<dbReference type="RefSeq" id="WP_184329186.1">
    <property type="nucleotide sequence ID" value="NZ_JACHHZ010000001.1"/>
</dbReference>
<dbReference type="SMART" id="SM00855">
    <property type="entry name" value="PGAM"/>
    <property type="match status" value="1"/>
</dbReference>
<keyword evidence="1" id="KW-0378">Hydrolase</keyword>
<gene>
    <name evidence="3" type="ORF">HNQ60_000230</name>
</gene>
<keyword evidence="4" id="KW-1185">Reference proteome</keyword>
<dbReference type="SUPFAM" id="SSF53254">
    <property type="entry name" value="Phosphoglycerate mutase-like"/>
    <property type="match status" value="1"/>
</dbReference>
<dbReference type="InterPro" id="IPR029033">
    <property type="entry name" value="His_PPase_superfam"/>
</dbReference>
<proteinExistence type="predicted"/>
<dbReference type="AlphaFoldDB" id="A0A841HFM7"/>
<protein>
    <submittedName>
        <fullName evidence="3">Broad specificity phosphatase PhoE</fullName>
    </submittedName>
</protein>
<evidence type="ECO:0000256" key="2">
    <source>
        <dbReference type="PIRSR" id="PIRSR613078-2"/>
    </source>
</evidence>
<evidence type="ECO:0000256" key="1">
    <source>
        <dbReference type="ARBA" id="ARBA00022801"/>
    </source>
</evidence>
<dbReference type="InterPro" id="IPR051021">
    <property type="entry name" value="Mito_Ser/Thr_phosphatase"/>
</dbReference>
<organism evidence="3 4">
    <name type="scientific">Povalibacter uvarum</name>
    <dbReference type="NCBI Taxonomy" id="732238"/>
    <lineage>
        <taxon>Bacteria</taxon>
        <taxon>Pseudomonadati</taxon>
        <taxon>Pseudomonadota</taxon>
        <taxon>Gammaproteobacteria</taxon>
        <taxon>Steroidobacterales</taxon>
        <taxon>Steroidobacteraceae</taxon>
        <taxon>Povalibacter</taxon>
    </lineage>
</organism>